<accession>A0A6J4M1Y6</accession>
<reference evidence="1" key="1">
    <citation type="submission" date="2020-02" db="EMBL/GenBank/DDBJ databases">
        <authorList>
            <person name="Meier V. D."/>
        </authorList>
    </citation>
    <scope>NUCLEOTIDE SEQUENCE</scope>
    <source>
        <strain evidence="1">AVDCRST_MAG84</strain>
    </source>
</reference>
<evidence type="ECO:0000313" key="1">
    <source>
        <dbReference type="EMBL" id="CAA9347612.1"/>
    </source>
</evidence>
<proteinExistence type="predicted"/>
<gene>
    <name evidence="1" type="ORF">AVDCRST_MAG84-2700</name>
</gene>
<dbReference type="EMBL" id="CADCTZ010000489">
    <property type="protein sequence ID" value="CAA9347612.1"/>
    <property type="molecule type" value="Genomic_DNA"/>
</dbReference>
<dbReference type="AlphaFoldDB" id="A0A6J4M1Y6"/>
<protein>
    <submittedName>
        <fullName evidence="1">Uncharacterized protein</fullName>
    </submittedName>
</protein>
<name>A0A6J4M1Y6_9CYAN</name>
<organism evidence="1">
    <name type="scientific">uncultured Microcoleus sp</name>
    <dbReference type="NCBI Taxonomy" id="259945"/>
    <lineage>
        <taxon>Bacteria</taxon>
        <taxon>Bacillati</taxon>
        <taxon>Cyanobacteriota</taxon>
        <taxon>Cyanophyceae</taxon>
        <taxon>Oscillatoriophycideae</taxon>
        <taxon>Oscillatoriales</taxon>
        <taxon>Microcoleaceae</taxon>
        <taxon>Microcoleus</taxon>
        <taxon>environmental samples</taxon>
    </lineage>
</organism>
<sequence>MILTDRPQKSKARFPKKIKDYQKPFLKNSAFCRIPSAFRRCAPFSGSVQNENLFKA</sequence>